<dbReference type="InterPro" id="IPR036291">
    <property type="entry name" value="NAD(P)-bd_dom_sf"/>
</dbReference>
<dbReference type="Pfam" id="PF00106">
    <property type="entry name" value="adh_short"/>
    <property type="match status" value="1"/>
</dbReference>
<dbReference type="PROSITE" id="PS00061">
    <property type="entry name" value="ADH_SHORT"/>
    <property type="match status" value="1"/>
</dbReference>
<dbReference type="Pfam" id="PF13561">
    <property type="entry name" value="adh_short_C2"/>
    <property type="match status" value="1"/>
</dbReference>
<evidence type="ECO:0000256" key="2">
    <source>
        <dbReference type="ARBA" id="ARBA00022857"/>
    </source>
</evidence>
<evidence type="ECO:0000313" key="5">
    <source>
        <dbReference type="Proteomes" id="UP001583193"/>
    </source>
</evidence>
<organism evidence="4 5">
    <name type="scientific">Paecilomyces lecythidis</name>
    <dbReference type="NCBI Taxonomy" id="3004212"/>
    <lineage>
        <taxon>Eukaryota</taxon>
        <taxon>Fungi</taxon>
        <taxon>Dikarya</taxon>
        <taxon>Ascomycota</taxon>
        <taxon>Pezizomycotina</taxon>
        <taxon>Eurotiomycetes</taxon>
        <taxon>Eurotiomycetidae</taxon>
        <taxon>Eurotiales</taxon>
        <taxon>Thermoascaceae</taxon>
        <taxon>Paecilomyces</taxon>
    </lineage>
</organism>
<dbReference type="SUPFAM" id="SSF51735">
    <property type="entry name" value="NAD(P)-binding Rossmann-fold domains"/>
    <property type="match status" value="1"/>
</dbReference>
<dbReference type="PRINTS" id="PR00081">
    <property type="entry name" value="GDHRDH"/>
</dbReference>
<dbReference type="PANTHER" id="PTHR43618:SF18">
    <property type="entry name" value="SHORT CHAIN DEHYDROGENASE_REDUCTASE FAMILY (AFU_ORTHOLOGUE AFUA_5G12480)"/>
    <property type="match status" value="1"/>
</dbReference>
<accession>A0ABR3XTH7</accession>
<dbReference type="EMBL" id="JAVDPF010000011">
    <property type="protein sequence ID" value="KAL1878893.1"/>
    <property type="molecule type" value="Genomic_DNA"/>
</dbReference>
<name>A0ABR3XTH7_9EURO</name>
<keyword evidence="2" id="KW-0521">NADP</keyword>
<dbReference type="PANTHER" id="PTHR43618">
    <property type="entry name" value="7-ALPHA-HYDROXYSTEROID DEHYDROGENASE"/>
    <property type="match status" value="1"/>
</dbReference>
<sequence length="291" mass="31028">MPFDIQNLFNANGLVVVITGGGTGLGKTMTIALAANGAYKVYILGRRREPLEVTASKYPTIIKPIVADVTDKQSLRIAADQIKADTGYVNAVIANAGIIAEATRARLWALNQDTDVKTGPRTFNADITADELSEALMDTSVDEFLETYKTNSVGVFYTIAAFIGLLDAGNKQGNIPQRSQVITIGSVAGQSRAVSCGFAYGMSKAAAALLMKQMMAVLTVHGIRVFPTEIMGEIPDADFTIEGSFQPEYIPLRRAGKEDEMAGTILYLTSKAGGYVNGHVLALDGGQFSVF</sequence>
<dbReference type="InterPro" id="IPR020904">
    <property type="entry name" value="Sc_DH/Rdtase_CS"/>
</dbReference>
<proteinExistence type="inferred from homology"/>
<evidence type="ECO:0000256" key="1">
    <source>
        <dbReference type="ARBA" id="ARBA00006484"/>
    </source>
</evidence>
<dbReference type="CDD" id="cd05233">
    <property type="entry name" value="SDR_c"/>
    <property type="match status" value="1"/>
</dbReference>
<comment type="similarity">
    <text evidence="1">Belongs to the short-chain dehydrogenases/reductases (SDR) family.</text>
</comment>
<dbReference type="Proteomes" id="UP001583193">
    <property type="component" value="Unassembled WGS sequence"/>
</dbReference>
<dbReference type="Gene3D" id="3.40.50.720">
    <property type="entry name" value="NAD(P)-binding Rossmann-like Domain"/>
    <property type="match status" value="1"/>
</dbReference>
<keyword evidence="5" id="KW-1185">Reference proteome</keyword>
<keyword evidence="3" id="KW-0560">Oxidoreductase</keyword>
<dbReference type="InterPro" id="IPR002347">
    <property type="entry name" value="SDR_fam"/>
</dbReference>
<gene>
    <name evidence="4" type="ORF">Plec18167_004188</name>
</gene>
<reference evidence="4 5" key="1">
    <citation type="journal article" date="2024" name="IMA Fungus">
        <title>IMA Genome - F19 : A genome assembly and annotation guide to empower mycologists, including annotated draft genome sequences of Ceratocystis pirilliformis, Diaporthe australafricana, Fusarium ophioides, Paecilomyces lecythidis, and Sporothrix stenoceras.</title>
        <authorList>
            <person name="Aylward J."/>
            <person name="Wilson A.M."/>
            <person name="Visagie C.M."/>
            <person name="Spraker J."/>
            <person name="Barnes I."/>
            <person name="Buitendag C."/>
            <person name="Ceriani C."/>
            <person name="Del Mar Angel L."/>
            <person name="du Plessis D."/>
            <person name="Fuchs T."/>
            <person name="Gasser K."/>
            <person name="Kramer D."/>
            <person name="Li W."/>
            <person name="Munsamy K."/>
            <person name="Piso A."/>
            <person name="Price J.L."/>
            <person name="Sonnekus B."/>
            <person name="Thomas C."/>
            <person name="van der Nest A."/>
            <person name="van Dijk A."/>
            <person name="van Heerden A."/>
            <person name="van Vuuren N."/>
            <person name="Yilmaz N."/>
            <person name="Duong T.A."/>
            <person name="van der Merwe N.A."/>
            <person name="Wingfield M.J."/>
            <person name="Wingfield B.D."/>
        </authorList>
    </citation>
    <scope>NUCLEOTIDE SEQUENCE [LARGE SCALE GENOMIC DNA]</scope>
    <source>
        <strain evidence="4 5">CMW 18167</strain>
    </source>
</reference>
<comment type="caution">
    <text evidence="4">The sequence shown here is derived from an EMBL/GenBank/DDBJ whole genome shotgun (WGS) entry which is preliminary data.</text>
</comment>
<evidence type="ECO:0000313" key="4">
    <source>
        <dbReference type="EMBL" id="KAL1878893.1"/>
    </source>
</evidence>
<protein>
    <submittedName>
        <fullName evidence="4">Uncharacterized protein</fullName>
    </submittedName>
</protein>
<evidence type="ECO:0000256" key="3">
    <source>
        <dbReference type="ARBA" id="ARBA00023002"/>
    </source>
</evidence>
<dbReference type="InterPro" id="IPR052178">
    <property type="entry name" value="Sec_Metab_Biosynth_SDR"/>
</dbReference>